<feature type="transmembrane region" description="Helical" evidence="2">
    <location>
        <begin position="340"/>
        <end position="357"/>
    </location>
</feature>
<keyword evidence="2" id="KW-0472">Membrane</keyword>
<dbReference type="AlphaFoldDB" id="A0A9D5JSV0"/>
<comment type="caution">
    <text evidence="3">The sequence shown here is derived from an EMBL/GenBank/DDBJ whole genome shotgun (WGS) entry which is preliminary data.</text>
</comment>
<keyword evidence="1" id="KW-0802">TPR repeat</keyword>
<evidence type="ECO:0000256" key="2">
    <source>
        <dbReference type="SAM" id="Phobius"/>
    </source>
</evidence>
<evidence type="ECO:0000313" key="3">
    <source>
        <dbReference type="EMBL" id="MBD3323419.1"/>
    </source>
</evidence>
<keyword evidence="2" id="KW-1133">Transmembrane helix</keyword>
<feature type="transmembrane region" description="Helical" evidence="2">
    <location>
        <begin position="234"/>
        <end position="252"/>
    </location>
</feature>
<feature type="transmembrane region" description="Helical" evidence="2">
    <location>
        <begin position="427"/>
        <end position="448"/>
    </location>
</feature>
<feature type="transmembrane region" description="Helical" evidence="2">
    <location>
        <begin position="84"/>
        <end position="102"/>
    </location>
</feature>
<dbReference type="PROSITE" id="PS50005">
    <property type="entry name" value="TPR"/>
    <property type="match status" value="1"/>
</dbReference>
<feature type="transmembrane region" description="Helical" evidence="2">
    <location>
        <begin position="57"/>
        <end position="77"/>
    </location>
</feature>
<feature type="transmembrane region" description="Helical" evidence="2">
    <location>
        <begin position="210"/>
        <end position="228"/>
    </location>
</feature>
<reference evidence="3" key="1">
    <citation type="submission" date="2019-11" db="EMBL/GenBank/DDBJ databases">
        <title>Microbial mats filling the niche in hypersaline microbial mats.</title>
        <authorList>
            <person name="Wong H.L."/>
            <person name="Macleod F.I."/>
            <person name="White R.A. III"/>
            <person name="Burns B.P."/>
        </authorList>
    </citation>
    <scope>NUCLEOTIDE SEQUENCE</scope>
    <source>
        <strain evidence="3">Rbin_158</strain>
    </source>
</reference>
<protein>
    <submittedName>
        <fullName evidence="3">DUF2723 domain-containing protein</fullName>
    </submittedName>
</protein>
<dbReference type="InterPro" id="IPR019734">
    <property type="entry name" value="TPR_rpt"/>
</dbReference>
<gene>
    <name evidence="3" type="ORF">GF339_02475</name>
</gene>
<feature type="transmembrane region" description="Helical" evidence="2">
    <location>
        <begin position="188"/>
        <end position="205"/>
    </location>
</feature>
<dbReference type="Proteomes" id="UP000649604">
    <property type="component" value="Unassembled WGS sequence"/>
</dbReference>
<evidence type="ECO:0000256" key="1">
    <source>
        <dbReference type="PROSITE-ProRule" id="PRU00339"/>
    </source>
</evidence>
<feature type="transmembrane region" description="Helical" evidence="2">
    <location>
        <begin position="400"/>
        <end position="421"/>
    </location>
</feature>
<dbReference type="InterPro" id="IPR052724">
    <property type="entry name" value="GT117_domain-containing"/>
</dbReference>
<dbReference type="PANTHER" id="PTHR16214">
    <property type="entry name" value="TRANSMEMBRANE PROTEIN 260"/>
    <property type="match status" value="1"/>
</dbReference>
<feature type="transmembrane region" description="Helical" evidence="2">
    <location>
        <begin position="156"/>
        <end position="176"/>
    </location>
</feature>
<evidence type="ECO:0000313" key="4">
    <source>
        <dbReference type="Proteomes" id="UP000649604"/>
    </source>
</evidence>
<sequence length="691" mass="78149">MKQHDFQDIVYSIYAVFVAGVTFWIYMKTLAPTVSFFDSGELISAAYTLGVAHPPGYPLYVLIGWLFSHLPFGTVAWRINLMSACFATLAAIMVYVLTYRILTWKRGVEPDAPAETEPETPSASVRPDPERMLPPVIAMAAALSFAFGITHWKQAVIAEVYTLNAFLAGVILLLLVRWRQHYAATGDSAVWRLYLLALLFGVGFGNHQTLALLALAAGFLVLLTVPRLLLDARFLLKIVLFGVLGLSIYLLIPLRAMQDPAINWGNASTLEQFTWLVTREGYSTVERGNALQTLWNDLFADDTAPDVPADEADQPMSAYETLTHSLFWKQLRTFNPVREFGYLGTGFAIVGLLYGLIVYRQVGATLLIAVLSWVLITVIISDPPEENIFLVEEFHTPAYLIVAVWVGMGVMAIGRAILWIASFSRTFQYVLVFLMALYVLIPPASLLLRNLRTVDRHQNYVAYDYAQNVLDSLQPDAILFTWGDSGAFPLWYLQIVEGQRPDVTLVHTPHLSAKWYVDELPQDLFLSSDPYQRCKKDLSCFISEIGQKNVHTRPIYFDFSSAHSIVIPYPMIPYGVTYKLARPGERLTEDVWDRYRFRGILDDTRIAVDPDVKRTFLIYGSAYVELGYYYLEYDQLEKATEAFNAAVRFAPELGDRIVRDLSFQNRLMDARPKGPLGPRRNLTSLFHRHVP</sequence>
<keyword evidence="2" id="KW-0812">Transmembrane</keyword>
<dbReference type="EMBL" id="WJJP01000074">
    <property type="protein sequence ID" value="MBD3323419.1"/>
    <property type="molecule type" value="Genomic_DNA"/>
</dbReference>
<dbReference type="InterPro" id="IPR021280">
    <property type="entry name" value="TMEM260-like"/>
</dbReference>
<dbReference type="Pfam" id="PF11028">
    <property type="entry name" value="TMEM260-like"/>
    <property type="match status" value="1"/>
</dbReference>
<feature type="repeat" description="TPR" evidence="1">
    <location>
        <begin position="620"/>
        <end position="653"/>
    </location>
</feature>
<organism evidence="3 4">
    <name type="scientific">candidate division KSB3 bacterium</name>
    <dbReference type="NCBI Taxonomy" id="2044937"/>
    <lineage>
        <taxon>Bacteria</taxon>
        <taxon>candidate division KSB3</taxon>
    </lineage>
</organism>
<dbReference type="PANTHER" id="PTHR16214:SF3">
    <property type="entry name" value="TRANSMEMBRANE PROTEIN 260"/>
    <property type="match status" value="1"/>
</dbReference>
<proteinExistence type="predicted"/>
<name>A0A9D5JSV0_9BACT</name>
<feature type="transmembrane region" description="Helical" evidence="2">
    <location>
        <begin position="9"/>
        <end position="27"/>
    </location>
</feature>
<feature type="transmembrane region" description="Helical" evidence="2">
    <location>
        <begin position="363"/>
        <end position="380"/>
    </location>
</feature>
<accession>A0A9D5JSV0</accession>